<evidence type="ECO:0000313" key="11">
    <source>
        <dbReference type="Proteomes" id="UP000630142"/>
    </source>
</evidence>
<keyword evidence="6 7" id="KW-0472">Membrane</keyword>
<dbReference type="PANTHER" id="PTHR33778:SF1">
    <property type="entry name" value="MAGNESIUM TRANSPORTER YHID-RELATED"/>
    <property type="match status" value="1"/>
</dbReference>
<evidence type="ECO:0000313" key="10">
    <source>
        <dbReference type="EMBL" id="GHD18225.1"/>
    </source>
</evidence>
<reference evidence="10" key="1">
    <citation type="journal article" date="2014" name="Int. J. Syst. Evol. Microbiol.">
        <title>Complete genome sequence of Corynebacterium casei LMG S-19264T (=DSM 44701T), isolated from a smear-ripened cheese.</title>
        <authorList>
            <consortium name="US DOE Joint Genome Institute (JGI-PGF)"/>
            <person name="Walter F."/>
            <person name="Albersmeier A."/>
            <person name="Kalinowski J."/>
            <person name="Ruckert C."/>
        </authorList>
    </citation>
    <scope>NUCLEOTIDE SEQUENCE</scope>
    <source>
        <strain evidence="10">KCTC 42249</strain>
    </source>
</reference>
<organism evidence="10 11">
    <name type="scientific">Tianweitania populi</name>
    <dbReference type="NCBI Taxonomy" id="1607949"/>
    <lineage>
        <taxon>Bacteria</taxon>
        <taxon>Pseudomonadati</taxon>
        <taxon>Pseudomonadota</taxon>
        <taxon>Alphaproteobacteria</taxon>
        <taxon>Hyphomicrobiales</taxon>
        <taxon>Phyllobacteriaceae</taxon>
        <taxon>Tianweitania</taxon>
    </lineage>
</organism>
<keyword evidence="7" id="KW-0997">Cell inner membrane</keyword>
<name>A0A8J3GMN3_9HYPH</name>
<feature type="transmembrane region" description="Helical" evidence="7">
    <location>
        <begin position="130"/>
        <end position="148"/>
    </location>
</feature>
<dbReference type="InterPro" id="IPR049177">
    <property type="entry name" value="MgtC_SapB_SrpB_YhiD_N"/>
</dbReference>
<proteinExistence type="inferred from homology"/>
<feature type="transmembrane region" description="Helical" evidence="7">
    <location>
        <begin position="12"/>
        <end position="34"/>
    </location>
</feature>
<dbReference type="GO" id="GO:0005886">
    <property type="term" value="C:plasma membrane"/>
    <property type="evidence" value="ECO:0007669"/>
    <property type="project" value="UniProtKB-SubCell"/>
</dbReference>
<evidence type="ECO:0000256" key="3">
    <source>
        <dbReference type="ARBA" id="ARBA00022475"/>
    </source>
</evidence>
<gene>
    <name evidence="10" type="ORF">GCM10016234_28310</name>
</gene>
<evidence type="ECO:0000256" key="5">
    <source>
        <dbReference type="ARBA" id="ARBA00022989"/>
    </source>
</evidence>
<evidence type="ECO:0000256" key="7">
    <source>
        <dbReference type="RuleBase" id="RU365041"/>
    </source>
</evidence>
<feature type="transmembrane region" description="Helical" evidence="7">
    <location>
        <begin position="46"/>
        <end position="64"/>
    </location>
</feature>
<comment type="similarity">
    <text evidence="2 7">Belongs to the MgtC/SapB family.</text>
</comment>
<evidence type="ECO:0000256" key="1">
    <source>
        <dbReference type="ARBA" id="ARBA00004651"/>
    </source>
</evidence>
<dbReference type="InterPro" id="IPR003416">
    <property type="entry name" value="MgtC/SapB/SrpB/YhiD_fam"/>
</dbReference>
<comment type="subcellular location">
    <subcellularLocation>
        <location evidence="7">Cell inner membrane</location>
        <topology evidence="7">Multi-pass membrane protein</topology>
    </subcellularLocation>
    <subcellularLocation>
        <location evidence="1">Cell membrane</location>
        <topology evidence="1">Multi-pass membrane protein</topology>
    </subcellularLocation>
</comment>
<dbReference type="PANTHER" id="PTHR33778">
    <property type="entry name" value="PROTEIN MGTC"/>
    <property type="match status" value="1"/>
</dbReference>
<dbReference type="AlphaFoldDB" id="A0A8J3GMN3"/>
<evidence type="ECO:0000256" key="6">
    <source>
        <dbReference type="ARBA" id="ARBA00023136"/>
    </source>
</evidence>
<dbReference type="EMBL" id="BMZQ01000002">
    <property type="protein sequence ID" value="GHD18225.1"/>
    <property type="molecule type" value="Genomic_DNA"/>
</dbReference>
<keyword evidence="5 7" id="KW-1133">Transmembrane helix</keyword>
<dbReference type="RefSeq" id="WP_189504885.1">
    <property type="nucleotide sequence ID" value="NZ_BMZQ01000002.1"/>
</dbReference>
<sequence>MEALFEEIGHPTVVPFPVLAARILLAAILGAVIGFEREWRNHSAGLRTHIMVCVAAAVFGILTVEITLSPVFANAPVQVDPIRAVEAVTAGVAFLAAGLIWAGRGKVHGLTTGAGMWLAGAIGLSSGLGLWQIALLATFVAIVILSVINSLSKTISGGDTDEPHAGAQNDQPSPARDASKPKT</sequence>
<keyword evidence="11" id="KW-1185">Reference proteome</keyword>
<comment type="caution">
    <text evidence="10">The sequence shown here is derived from an EMBL/GenBank/DDBJ whole genome shotgun (WGS) entry which is preliminary data.</text>
</comment>
<evidence type="ECO:0000259" key="9">
    <source>
        <dbReference type="Pfam" id="PF02308"/>
    </source>
</evidence>
<protein>
    <recommendedName>
        <fullName evidence="7">Protein MgtC</fullName>
    </recommendedName>
</protein>
<feature type="transmembrane region" description="Helical" evidence="7">
    <location>
        <begin position="84"/>
        <end position="102"/>
    </location>
</feature>
<evidence type="ECO:0000256" key="2">
    <source>
        <dbReference type="ARBA" id="ARBA00009298"/>
    </source>
</evidence>
<evidence type="ECO:0000256" key="4">
    <source>
        <dbReference type="ARBA" id="ARBA00022692"/>
    </source>
</evidence>
<dbReference type="PRINTS" id="PR01837">
    <property type="entry name" value="MGTCSAPBPROT"/>
</dbReference>
<evidence type="ECO:0000256" key="8">
    <source>
        <dbReference type="SAM" id="MobiDB-lite"/>
    </source>
</evidence>
<reference evidence="10" key="2">
    <citation type="submission" date="2020-09" db="EMBL/GenBank/DDBJ databases">
        <authorList>
            <person name="Sun Q."/>
            <person name="Kim S."/>
        </authorList>
    </citation>
    <scope>NUCLEOTIDE SEQUENCE</scope>
    <source>
        <strain evidence="10">KCTC 42249</strain>
    </source>
</reference>
<keyword evidence="4 7" id="KW-0812">Transmembrane</keyword>
<feature type="region of interest" description="Disordered" evidence="8">
    <location>
        <begin position="158"/>
        <end position="183"/>
    </location>
</feature>
<keyword evidence="3" id="KW-1003">Cell membrane</keyword>
<feature type="domain" description="MgtC/SapB/SrpB/YhiD N-terminal" evidence="9">
    <location>
        <begin position="23"/>
        <end position="153"/>
    </location>
</feature>
<accession>A0A8J3GMN3</accession>
<dbReference type="Pfam" id="PF02308">
    <property type="entry name" value="MgtC"/>
    <property type="match status" value="1"/>
</dbReference>
<dbReference type="Proteomes" id="UP000630142">
    <property type="component" value="Unassembled WGS sequence"/>
</dbReference>